<evidence type="ECO:0000256" key="5">
    <source>
        <dbReference type="SAM" id="Phobius"/>
    </source>
</evidence>
<evidence type="ECO:0000256" key="2">
    <source>
        <dbReference type="ARBA" id="ARBA00022692"/>
    </source>
</evidence>
<proteinExistence type="predicted"/>
<evidence type="ECO:0000256" key="1">
    <source>
        <dbReference type="ARBA" id="ARBA00004651"/>
    </source>
</evidence>
<sequence>MGKYLKANWQKVALLIFLMAITELFTVLASVFNANSLNALVAHNLKNFFYQILFLLLVWVAVIFFSYLVANYTQIVIQDIDISIRHHITKKNRKIIL</sequence>
<keyword evidence="3 5" id="KW-1133">Transmembrane helix</keyword>
<evidence type="ECO:0000256" key="3">
    <source>
        <dbReference type="ARBA" id="ARBA00022989"/>
    </source>
</evidence>
<evidence type="ECO:0000313" key="9">
    <source>
        <dbReference type="Proteomes" id="UP001275867"/>
    </source>
</evidence>
<comment type="caution">
    <text evidence="6">The sequence shown here is derived from an EMBL/GenBank/DDBJ whole genome shotgun (WGS) entry which is preliminary data.</text>
</comment>
<gene>
    <name evidence="7" type="ORF">A7K95_07185</name>
    <name evidence="6" type="ORF">GA842_03200</name>
</gene>
<protein>
    <submittedName>
        <fullName evidence="6">Uncharacterized protein</fullName>
    </submittedName>
</protein>
<feature type="transmembrane region" description="Helical" evidence="5">
    <location>
        <begin position="12"/>
        <end position="32"/>
    </location>
</feature>
<dbReference type="RefSeq" id="WP_068806673.1">
    <property type="nucleotide sequence ID" value="NZ_LXND01000051.1"/>
</dbReference>
<dbReference type="Gene3D" id="1.20.1560.10">
    <property type="entry name" value="ABC transporter type 1, transmembrane domain"/>
    <property type="match status" value="1"/>
</dbReference>
<dbReference type="GO" id="GO:0005524">
    <property type="term" value="F:ATP binding"/>
    <property type="evidence" value="ECO:0007669"/>
    <property type="project" value="InterPro"/>
</dbReference>
<dbReference type="InterPro" id="IPR036640">
    <property type="entry name" value="ABC1_TM_sf"/>
</dbReference>
<accession>A0AAP5TAX0</accession>
<name>A0AAP5TAX0_9LACO</name>
<dbReference type="SUPFAM" id="SSF90123">
    <property type="entry name" value="ABC transporter transmembrane region"/>
    <property type="match status" value="1"/>
</dbReference>
<evidence type="ECO:0000313" key="6">
    <source>
        <dbReference type="EMBL" id="MDV7693902.1"/>
    </source>
</evidence>
<keyword evidence="8" id="KW-1185">Reference proteome</keyword>
<reference evidence="6" key="2">
    <citation type="submission" date="2019-10" db="EMBL/GenBank/DDBJ databases">
        <title>Malate fermentation in French cider.</title>
        <authorList>
            <person name="Cousin F.J."/>
            <person name="Medina Fernandez S."/>
            <person name="Misery B."/>
            <person name="Laplace J.-M."/>
            <person name="Cretenet M."/>
        </authorList>
    </citation>
    <scope>NUCLEOTIDE SEQUENCE</scope>
    <source>
        <strain evidence="6">UCMA15901</strain>
    </source>
</reference>
<comment type="subcellular location">
    <subcellularLocation>
        <location evidence="1">Cell membrane</location>
        <topology evidence="1">Multi-pass membrane protein</topology>
    </subcellularLocation>
</comment>
<keyword evidence="4 5" id="KW-0472">Membrane</keyword>
<organism evidence="6 9">
    <name type="scientific">Pediococcus parvulus</name>
    <dbReference type="NCBI Taxonomy" id="54062"/>
    <lineage>
        <taxon>Bacteria</taxon>
        <taxon>Bacillati</taxon>
        <taxon>Bacillota</taxon>
        <taxon>Bacilli</taxon>
        <taxon>Lactobacillales</taxon>
        <taxon>Lactobacillaceae</taxon>
        <taxon>Pediococcus</taxon>
    </lineage>
</organism>
<keyword evidence="2 5" id="KW-0812">Transmembrane</keyword>
<evidence type="ECO:0000256" key="4">
    <source>
        <dbReference type="ARBA" id="ARBA00023136"/>
    </source>
</evidence>
<evidence type="ECO:0000313" key="7">
    <source>
        <dbReference type="EMBL" id="OAD63942.1"/>
    </source>
</evidence>
<evidence type="ECO:0000313" key="8">
    <source>
        <dbReference type="Proteomes" id="UP000077280"/>
    </source>
</evidence>
<dbReference type="Proteomes" id="UP001275867">
    <property type="component" value="Unassembled WGS sequence"/>
</dbReference>
<reference evidence="7 8" key="1">
    <citation type="submission" date="2016-05" db="EMBL/GenBank/DDBJ databases">
        <title>Draft genome sequence of Pediococcus parvulus 2.6, a probiotic beta-glucan producer strain.</title>
        <authorList>
            <person name="Mohedano M.L."/>
            <person name="Perez-Ramos A."/>
            <person name="Duenas M.T."/>
            <person name="Lamontanara A."/>
            <person name="Orru L."/>
            <person name="Spano G."/>
            <person name="Capozzi V."/>
            <person name="Lopez P."/>
        </authorList>
    </citation>
    <scope>NUCLEOTIDE SEQUENCE [LARGE SCALE GENOMIC DNA]</scope>
    <source>
        <strain evidence="7 8">2.6</strain>
    </source>
</reference>
<feature type="transmembrane region" description="Helical" evidence="5">
    <location>
        <begin position="48"/>
        <end position="70"/>
    </location>
</feature>
<dbReference type="EMBL" id="LXND01000051">
    <property type="protein sequence ID" value="OAD63942.1"/>
    <property type="molecule type" value="Genomic_DNA"/>
</dbReference>
<dbReference type="Proteomes" id="UP000077280">
    <property type="component" value="Unassembled WGS sequence"/>
</dbReference>
<dbReference type="GO" id="GO:0005886">
    <property type="term" value="C:plasma membrane"/>
    <property type="evidence" value="ECO:0007669"/>
    <property type="project" value="UniProtKB-SubCell"/>
</dbReference>
<dbReference type="EMBL" id="WERX01000007">
    <property type="protein sequence ID" value="MDV7693902.1"/>
    <property type="molecule type" value="Genomic_DNA"/>
</dbReference>
<dbReference type="AlphaFoldDB" id="A0AAP5TAX0"/>